<protein>
    <submittedName>
        <fullName evidence="3">VanZ family protein</fullName>
    </submittedName>
</protein>
<dbReference type="PANTHER" id="PTHR28008">
    <property type="entry name" value="DOMAIN PROTEIN, PUTATIVE (AFU_ORTHOLOGUE AFUA_3G10980)-RELATED"/>
    <property type="match status" value="1"/>
</dbReference>
<evidence type="ECO:0000313" key="3">
    <source>
        <dbReference type="EMBL" id="MBC5616426.1"/>
    </source>
</evidence>
<gene>
    <name evidence="3" type="ORF">H8S08_05245</name>
</gene>
<keyword evidence="1" id="KW-1133">Transmembrane helix</keyword>
<keyword evidence="1" id="KW-0472">Membrane</keyword>
<dbReference type="RefSeq" id="WP_172970720.1">
    <property type="nucleotide sequence ID" value="NZ_JACOOK010000002.1"/>
</dbReference>
<keyword evidence="1" id="KW-0812">Transmembrane</keyword>
<sequence>MEKKRHIKVAGVLFFVWTAVILYGSLSPGDDLPPMGWLARIPHFDKIVHFCFYLGQVLLLLLWLQPSRGNRIWVALCAIIFSGTIELLQGEYFDRSADWLDFAANSAGALAGIPLARLAERLIFKKDSGNETPPNNDN</sequence>
<evidence type="ECO:0000256" key="1">
    <source>
        <dbReference type="SAM" id="Phobius"/>
    </source>
</evidence>
<feature type="transmembrane region" description="Helical" evidence="1">
    <location>
        <begin position="7"/>
        <end position="26"/>
    </location>
</feature>
<dbReference type="Proteomes" id="UP000636891">
    <property type="component" value="Unassembled WGS sequence"/>
</dbReference>
<dbReference type="EMBL" id="JACOOK010000002">
    <property type="protein sequence ID" value="MBC5616426.1"/>
    <property type="molecule type" value="Genomic_DNA"/>
</dbReference>
<dbReference type="InterPro" id="IPR006976">
    <property type="entry name" value="VanZ-like"/>
</dbReference>
<comment type="caution">
    <text evidence="3">The sequence shown here is derived from an EMBL/GenBank/DDBJ whole genome shotgun (WGS) entry which is preliminary data.</text>
</comment>
<name>A0ABR7CLA5_9BACT</name>
<evidence type="ECO:0000313" key="4">
    <source>
        <dbReference type="Proteomes" id="UP000636891"/>
    </source>
</evidence>
<feature type="domain" description="VanZ-like" evidence="2">
    <location>
        <begin position="40"/>
        <end position="118"/>
    </location>
</feature>
<feature type="transmembrane region" description="Helical" evidence="1">
    <location>
        <begin position="46"/>
        <end position="64"/>
    </location>
</feature>
<accession>A0ABR7CLA5</accession>
<keyword evidence="4" id="KW-1185">Reference proteome</keyword>
<feature type="transmembrane region" description="Helical" evidence="1">
    <location>
        <begin position="71"/>
        <end position="90"/>
    </location>
</feature>
<dbReference type="PANTHER" id="PTHR28008:SF1">
    <property type="entry name" value="DOMAIN PROTEIN, PUTATIVE (AFU_ORTHOLOGUE AFUA_3G10980)-RELATED"/>
    <property type="match status" value="1"/>
</dbReference>
<dbReference type="Pfam" id="PF04892">
    <property type="entry name" value="VanZ"/>
    <property type="match status" value="1"/>
</dbReference>
<organism evidence="3 4">
    <name type="scientific">Alistipes hominis</name>
    <dbReference type="NCBI Taxonomy" id="2763015"/>
    <lineage>
        <taxon>Bacteria</taxon>
        <taxon>Pseudomonadati</taxon>
        <taxon>Bacteroidota</taxon>
        <taxon>Bacteroidia</taxon>
        <taxon>Bacteroidales</taxon>
        <taxon>Rikenellaceae</taxon>
        <taxon>Alistipes</taxon>
    </lineage>
</organism>
<evidence type="ECO:0000259" key="2">
    <source>
        <dbReference type="Pfam" id="PF04892"/>
    </source>
</evidence>
<reference evidence="3 4" key="1">
    <citation type="submission" date="2020-08" db="EMBL/GenBank/DDBJ databases">
        <title>Genome public.</title>
        <authorList>
            <person name="Liu C."/>
            <person name="Sun Q."/>
        </authorList>
    </citation>
    <scope>NUCLEOTIDE SEQUENCE [LARGE SCALE GENOMIC DNA]</scope>
    <source>
        <strain evidence="3 4">New-7</strain>
    </source>
</reference>
<proteinExistence type="predicted"/>